<evidence type="ECO:0000313" key="13">
    <source>
        <dbReference type="EMBL" id="TDL16707.1"/>
    </source>
</evidence>
<name>A0A4Y7PMS0_9AGAM</name>
<dbReference type="GO" id="GO:0006281">
    <property type="term" value="P:DNA repair"/>
    <property type="evidence" value="ECO:0007669"/>
    <property type="project" value="UniProtKB-KW"/>
</dbReference>
<evidence type="ECO:0000256" key="8">
    <source>
        <dbReference type="ARBA" id="ARBA00023204"/>
    </source>
</evidence>
<evidence type="ECO:0000313" key="14">
    <source>
        <dbReference type="Proteomes" id="UP000294933"/>
    </source>
</evidence>
<feature type="compositionally biased region" description="Basic and acidic residues" evidence="10">
    <location>
        <begin position="87"/>
        <end position="101"/>
    </location>
</feature>
<dbReference type="SMART" id="SM00279">
    <property type="entry name" value="HhH2"/>
    <property type="match status" value="1"/>
</dbReference>
<feature type="domain" description="XPG-I" evidence="11">
    <location>
        <begin position="138"/>
        <end position="208"/>
    </location>
</feature>
<feature type="region of interest" description="Disordered" evidence="10">
    <location>
        <begin position="609"/>
        <end position="629"/>
    </location>
</feature>
<reference evidence="13 14" key="1">
    <citation type="submission" date="2018-06" db="EMBL/GenBank/DDBJ databases">
        <title>A transcriptomic atlas of mushroom development highlights an independent origin of complex multicellularity.</title>
        <authorList>
            <consortium name="DOE Joint Genome Institute"/>
            <person name="Krizsan K."/>
            <person name="Almasi E."/>
            <person name="Merenyi Z."/>
            <person name="Sahu N."/>
            <person name="Viragh M."/>
            <person name="Koszo T."/>
            <person name="Mondo S."/>
            <person name="Kiss B."/>
            <person name="Balint B."/>
            <person name="Kues U."/>
            <person name="Barry K."/>
            <person name="Hegedus J.C."/>
            <person name="Henrissat B."/>
            <person name="Johnson J."/>
            <person name="Lipzen A."/>
            <person name="Ohm R."/>
            <person name="Nagy I."/>
            <person name="Pangilinan J."/>
            <person name="Yan J."/>
            <person name="Xiong Y."/>
            <person name="Grigoriev I.V."/>
            <person name="Hibbett D.S."/>
            <person name="Nagy L.G."/>
        </authorList>
    </citation>
    <scope>NUCLEOTIDE SEQUENCE [LARGE SCALE GENOMIC DNA]</scope>
    <source>
        <strain evidence="13 14">SZMC22713</strain>
    </source>
</reference>
<dbReference type="InterPro" id="IPR036279">
    <property type="entry name" value="5-3_exonuclease_C_sf"/>
</dbReference>
<dbReference type="GO" id="GO:0003677">
    <property type="term" value="F:DNA binding"/>
    <property type="evidence" value="ECO:0007669"/>
    <property type="project" value="InterPro"/>
</dbReference>
<feature type="region of interest" description="Disordered" evidence="10">
    <location>
        <begin position="359"/>
        <end position="414"/>
    </location>
</feature>
<dbReference type="InterPro" id="IPR006085">
    <property type="entry name" value="XPG_DNA_repair_N"/>
</dbReference>
<dbReference type="VEuPathDB" id="FungiDB:BD410DRAFT_614988"/>
<dbReference type="FunFam" id="3.40.50.1010:FF:000002">
    <property type="entry name" value="Exonuclease 1, putative"/>
    <property type="match status" value="1"/>
</dbReference>
<keyword evidence="6" id="KW-0378">Hydrolase</keyword>
<organism evidence="13 14">
    <name type="scientific">Rickenella mellea</name>
    <dbReference type="NCBI Taxonomy" id="50990"/>
    <lineage>
        <taxon>Eukaryota</taxon>
        <taxon>Fungi</taxon>
        <taxon>Dikarya</taxon>
        <taxon>Basidiomycota</taxon>
        <taxon>Agaricomycotina</taxon>
        <taxon>Agaricomycetes</taxon>
        <taxon>Hymenochaetales</taxon>
        <taxon>Rickenellaceae</taxon>
        <taxon>Rickenella</taxon>
    </lineage>
</organism>
<dbReference type="Pfam" id="PF00752">
    <property type="entry name" value="XPG_N"/>
    <property type="match status" value="1"/>
</dbReference>
<keyword evidence="8" id="KW-0234">DNA repair</keyword>
<dbReference type="CDD" id="cd09857">
    <property type="entry name" value="PIN_EXO1"/>
    <property type="match status" value="1"/>
</dbReference>
<dbReference type="PANTHER" id="PTHR11081">
    <property type="entry name" value="FLAP ENDONUCLEASE FAMILY MEMBER"/>
    <property type="match status" value="1"/>
</dbReference>
<protein>
    <submittedName>
        <fullName evidence="13">Uncharacterized protein</fullName>
    </submittedName>
</protein>
<keyword evidence="7" id="KW-0460">Magnesium</keyword>
<dbReference type="InterPro" id="IPR006086">
    <property type="entry name" value="XPG-I_dom"/>
</dbReference>
<dbReference type="PANTHER" id="PTHR11081:SF65">
    <property type="entry name" value="DNA DAMAGE-INDUCIBLE PROTEIN DIN7-RELATED"/>
    <property type="match status" value="1"/>
</dbReference>
<dbReference type="GO" id="GO:0046872">
    <property type="term" value="F:metal ion binding"/>
    <property type="evidence" value="ECO:0007669"/>
    <property type="project" value="UniProtKB-KW"/>
</dbReference>
<dbReference type="STRING" id="50990.A0A4Y7PMS0"/>
<evidence type="ECO:0000256" key="2">
    <source>
        <dbReference type="ARBA" id="ARBA00004123"/>
    </source>
</evidence>
<proteinExistence type="predicted"/>
<evidence type="ECO:0000256" key="9">
    <source>
        <dbReference type="ARBA" id="ARBA00023242"/>
    </source>
</evidence>
<dbReference type="PROSITE" id="PS00842">
    <property type="entry name" value="XPG_2"/>
    <property type="match status" value="1"/>
</dbReference>
<dbReference type="CDD" id="cd09901">
    <property type="entry name" value="H3TH_FEN1-like"/>
    <property type="match status" value="1"/>
</dbReference>
<dbReference type="InterPro" id="IPR008918">
    <property type="entry name" value="HhH2"/>
</dbReference>
<dbReference type="SMART" id="SM00485">
    <property type="entry name" value="XPGN"/>
    <property type="match status" value="1"/>
</dbReference>
<dbReference type="GO" id="GO:0005634">
    <property type="term" value="C:nucleus"/>
    <property type="evidence" value="ECO:0007669"/>
    <property type="project" value="UniProtKB-SubCell"/>
</dbReference>
<keyword evidence="4" id="KW-0479">Metal-binding</keyword>
<evidence type="ECO:0000256" key="4">
    <source>
        <dbReference type="ARBA" id="ARBA00022723"/>
    </source>
</evidence>
<gene>
    <name evidence="13" type="ORF">BD410DRAFT_614988</name>
</gene>
<feature type="compositionally biased region" description="Polar residues" evidence="10">
    <location>
        <begin position="501"/>
        <end position="513"/>
    </location>
</feature>
<evidence type="ECO:0000256" key="7">
    <source>
        <dbReference type="ARBA" id="ARBA00022842"/>
    </source>
</evidence>
<dbReference type="InterPro" id="IPR029060">
    <property type="entry name" value="PIN-like_dom_sf"/>
</dbReference>
<evidence type="ECO:0000256" key="3">
    <source>
        <dbReference type="ARBA" id="ARBA00022722"/>
    </source>
</evidence>
<dbReference type="Gene3D" id="3.40.50.1010">
    <property type="entry name" value="5'-nuclease"/>
    <property type="match status" value="1"/>
</dbReference>
<evidence type="ECO:0000259" key="12">
    <source>
        <dbReference type="SMART" id="SM00485"/>
    </source>
</evidence>
<evidence type="ECO:0000256" key="1">
    <source>
        <dbReference type="ARBA" id="ARBA00001946"/>
    </source>
</evidence>
<dbReference type="FunFam" id="1.10.150.20:FF:000011">
    <property type="entry name" value="exonuclease 1"/>
    <property type="match status" value="1"/>
</dbReference>
<comment type="subcellular location">
    <subcellularLocation>
        <location evidence="2">Nucleus</location>
    </subcellularLocation>
</comment>
<accession>A0A4Y7PMS0</accession>
<sequence length="787" mass="87315">MGIQGLLPLLKPIQIHRHLSDFAGQTLAVDAYVWLHRGAYACATELATGRPTTKYVDFCIHRVRLLRHYNILPFLVFDGGPLPAKGGTEKDREKKRAESLDRANSLAAQGKHTQAREHYVKCVDVTPQMAFQVIKVLKAESVPYIVAPYEADAQLAYLERAGLVDGIITEDSDLLVFGCKNVLFKLDIVSATITSISRSDFGSPSLGEDSLSLIGWSDCQFRWMAMLSGCDYLPSIPGIGLKTAWTLLRKYKTVQNVIRAIRLEGKKSIPHRYLDAFKLAEKVFLHQRVYDPGLERLVHLTDCPTGEDLDEATAAYVGKDLDPSLAKKIAEGDACPISLLPMEDINPSFVPKSVRSLPLRAQDPNTPVNGKAKGKEKATSSGGLLNFFTPLPKATTSPKRPATHPTSVGRASGKRTLVDVMDEDMAVKKKRLEELQRKRAVALSSSRFFGGGNADGSPIAGSSRLSPVRKHSKENTPVLEEVEHPPEAEDLVAQEDGYISPSPSLSRQLTPDLSSPVRPQPSKNPIGHEDDGDAVSSPVLPRSHRTTNPTYSIQPMLPMDVERTADGARILVRESESPCRTTHHAPSTQHIFPTDVERTADGARILVRGSESPSREQQMDEEPLDGPDLRFNFDDEELSSEIGGWDDDTQKENEILEDTPPCSFPRDTRNEEDEDRFLYNEDLAEEAMAAVRAKVADGWRAKFGFGADRGAGREQPTSMLKRRKTASSEHLRRSPARRIKPRRSEPYPATRKNVDVFEDNTTSLSDDLIEELVDNTRGRLEAFRYNR</sequence>
<feature type="region of interest" description="Disordered" evidence="10">
    <location>
        <begin position="86"/>
        <end position="112"/>
    </location>
</feature>
<comment type="cofactor">
    <cofactor evidence="1">
        <name>Mg(2+)</name>
        <dbReference type="ChEBI" id="CHEBI:18420"/>
    </cofactor>
</comment>
<evidence type="ECO:0000256" key="10">
    <source>
        <dbReference type="SAM" id="MobiDB-lite"/>
    </source>
</evidence>
<dbReference type="GO" id="GO:0017108">
    <property type="term" value="F:5'-flap endonuclease activity"/>
    <property type="evidence" value="ECO:0007669"/>
    <property type="project" value="TreeGrafter"/>
</dbReference>
<dbReference type="Gene3D" id="1.10.150.20">
    <property type="entry name" value="5' to 3' exonuclease, C-terminal subdomain"/>
    <property type="match status" value="1"/>
</dbReference>
<dbReference type="InterPro" id="IPR006084">
    <property type="entry name" value="XPG/Rad2"/>
</dbReference>
<dbReference type="AlphaFoldDB" id="A0A4Y7PMS0"/>
<evidence type="ECO:0000256" key="6">
    <source>
        <dbReference type="ARBA" id="ARBA00022801"/>
    </source>
</evidence>
<feature type="domain" description="XPG N-terminal" evidence="12">
    <location>
        <begin position="1"/>
        <end position="99"/>
    </location>
</feature>
<dbReference type="GO" id="GO:0008409">
    <property type="term" value="F:5'-3' exonuclease activity"/>
    <property type="evidence" value="ECO:0007669"/>
    <property type="project" value="UniProtKB-ARBA"/>
</dbReference>
<dbReference type="SUPFAM" id="SSF88723">
    <property type="entry name" value="PIN domain-like"/>
    <property type="match status" value="1"/>
</dbReference>
<keyword evidence="3" id="KW-0540">Nuclease</keyword>
<dbReference type="Pfam" id="PF00867">
    <property type="entry name" value="XPG_I"/>
    <property type="match status" value="1"/>
</dbReference>
<dbReference type="InterPro" id="IPR019974">
    <property type="entry name" value="XPG_CS"/>
</dbReference>
<dbReference type="PRINTS" id="PR00853">
    <property type="entry name" value="XPGRADSUPER"/>
</dbReference>
<dbReference type="InterPro" id="IPR044752">
    <property type="entry name" value="PIN-like_EXO1"/>
</dbReference>
<keyword evidence="9" id="KW-0539">Nucleus</keyword>
<keyword evidence="14" id="KW-1185">Reference proteome</keyword>
<dbReference type="EMBL" id="ML170237">
    <property type="protein sequence ID" value="TDL16707.1"/>
    <property type="molecule type" value="Genomic_DNA"/>
</dbReference>
<keyword evidence="5" id="KW-0227">DNA damage</keyword>
<dbReference type="SMART" id="SM00484">
    <property type="entry name" value="XPGI"/>
    <property type="match status" value="1"/>
</dbReference>
<feature type="region of interest" description="Disordered" evidence="10">
    <location>
        <begin position="708"/>
        <end position="758"/>
    </location>
</feature>
<dbReference type="OrthoDB" id="26491at2759"/>
<feature type="region of interest" description="Disordered" evidence="10">
    <location>
        <begin position="447"/>
        <end position="553"/>
    </location>
</feature>
<evidence type="ECO:0000259" key="11">
    <source>
        <dbReference type="SMART" id="SM00484"/>
    </source>
</evidence>
<dbReference type="Proteomes" id="UP000294933">
    <property type="component" value="Unassembled WGS sequence"/>
</dbReference>
<evidence type="ECO:0000256" key="5">
    <source>
        <dbReference type="ARBA" id="ARBA00022763"/>
    </source>
</evidence>
<dbReference type="SUPFAM" id="SSF47807">
    <property type="entry name" value="5' to 3' exonuclease, C-terminal subdomain"/>
    <property type="match status" value="1"/>
</dbReference>